<evidence type="ECO:0000256" key="2">
    <source>
        <dbReference type="SAM" id="SignalP"/>
    </source>
</evidence>
<feature type="domain" description="PepSY" evidence="3">
    <location>
        <begin position="34"/>
        <end position="87"/>
    </location>
</feature>
<keyword evidence="2" id="KW-0732">Signal</keyword>
<feature type="region of interest" description="Disordered" evidence="1">
    <location>
        <begin position="170"/>
        <end position="225"/>
    </location>
</feature>
<evidence type="ECO:0000259" key="3">
    <source>
        <dbReference type="Pfam" id="PF03413"/>
    </source>
</evidence>
<dbReference type="OrthoDB" id="9780101at2"/>
<feature type="domain" description="PepSY" evidence="3">
    <location>
        <begin position="105"/>
        <end position="161"/>
    </location>
</feature>
<feature type="compositionally biased region" description="Polar residues" evidence="1">
    <location>
        <begin position="202"/>
        <end position="216"/>
    </location>
</feature>
<reference evidence="4 5" key="1">
    <citation type="submission" date="2019-03" db="EMBL/GenBank/DDBJ databases">
        <title>Genomic Encyclopedia of Type Strains, Phase IV (KMG-IV): sequencing the most valuable type-strain genomes for metagenomic binning, comparative biology and taxonomic classification.</title>
        <authorList>
            <person name="Goeker M."/>
        </authorList>
    </citation>
    <scope>NUCLEOTIDE SEQUENCE [LARGE SCALE GENOMIC DNA]</scope>
    <source>
        <strain evidence="4 5">DSM 28287</strain>
    </source>
</reference>
<evidence type="ECO:0000256" key="1">
    <source>
        <dbReference type="SAM" id="MobiDB-lite"/>
    </source>
</evidence>
<protein>
    <submittedName>
        <fullName evidence="4">Peptidase YpeB-like protein</fullName>
    </submittedName>
</protein>
<comment type="caution">
    <text evidence="4">The sequence shown here is derived from an EMBL/GenBank/DDBJ whole genome shotgun (WGS) entry which is preliminary data.</text>
</comment>
<sequence>MKSIFNKRNTLIAGAAVAVVAIALIASTVLSDALTSTEARDLAKKHVPANAEYKATEEESTKYEITFYDATNKETYEVEVSKKTQKVKSVDSQLDNDLGSEKVTLSKAEVVKILKAKFSGITSISVNLVKDDGLYEYEASFKSADFYGDATVNPASGKILESSIKYGTATVIPNDDNDKDNDTSDNDSNSNGSSDNDAVSGASESDNSGSEGTATGNDSNNSSSDRISVAKAKSIVLAKIPGATIKNINLEKEDGIYVYEGEATLGNYEYDFEINASSGVISGWDKDKIDTHDNDNDDDNDNDEDDD</sequence>
<dbReference type="AlphaFoldDB" id="A0A4R6Q3T7"/>
<name>A0A4R6Q3T7_9FIRM</name>
<dbReference type="EMBL" id="SNXO01000017">
    <property type="protein sequence ID" value="TDP56318.1"/>
    <property type="molecule type" value="Genomic_DNA"/>
</dbReference>
<proteinExistence type="predicted"/>
<dbReference type="Proteomes" id="UP000295500">
    <property type="component" value="Unassembled WGS sequence"/>
</dbReference>
<feature type="signal peptide" evidence="2">
    <location>
        <begin position="1"/>
        <end position="31"/>
    </location>
</feature>
<evidence type="ECO:0000313" key="4">
    <source>
        <dbReference type="EMBL" id="TDP56318.1"/>
    </source>
</evidence>
<keyword evidence="5" id="KW-1185">Reference proteome</keyword>
<feature type="compositionally biased region" description="Basic and acidic residues" evidence="1">
    <location>
        <begin position="284"/>
        <end position="294"/>
    </location>
</feature>
<dbReference type="InterPro" id="IPR025711">
    <property type="entry name" value="PepSY"/>
</dbReference>
<feature type="domain" description="PepSY" evidence="3">
    <location>
        <begin position="226"/>
        <end position="281"/>
    </location>
</feature>
<feature type="compositionally biased region" description="Low complexity" evidence="1">
    <location>
        <begin position="186"/>
        <end position="197"/>
    </location>
</feature>
<dbReference type="Pfam" id="PF03413">
    <property type="entry name" value="PepSY"/>
    <property type="match status" value="3"/>
</dbReference>
<organism evidence="4 5">
    <name type="scientific">Aminicella lysinilytica</name>
    <dbReference type="NCBI Taxonomy" id="433323"/>
    <lineage>
        <taxon>Bacteria</taxon>
        <taxon>Bacillati</taxon>
        <taxon>Bacillota</taxon>
        <taxon>Clostridia</taxon>
        <taxon>Peptostreptococcales</taxon>
        <taxon>Anaerovoracaceae</taxon>
        <taxon>Aminicella</taxon>
    </lineage>
</organism>
<evidence type="ECO:0000313" key="5">
    <source>
        <dbReference type="Proteomes" id="UP000295500"/>
    </source>
</evidence>
<gene>
    <name evidence="4" type="ORF">EV211_11732</name>
</gene>
<accession>A0A4R6Q3T7</accession>
<feature type="chain" id="PRO_5038624321" evidence="2">
    <location>
        <begin position="32"/>
        <end position="307"/>
    </location>
</feature>
<dbReference type="Gene3D" id="3.10.450.40">
    <property type="match status" value="2"/>
</dbReference>
<feature type="region of interest" description="Disordered" evidence="1">
    <location>
        <begin position="283"/>
        <end position="307"/>
    </location>
</feature>
<dbReference type="RefSeq" id="WP_133528457.1">
    <property type="nucleotide sequence ID" value="NZ_SNXO01000017.1"/>
</dbReference>
<feature type="compositionally biased region" description="Acidic residues" evidence="1">
    <location>
        <begin position="175"/>
        <end position="185"/>
    </location>
</feature>
<feature type="compositionally biased region" description="Acidic residues" evidence="1">
    <location>
        <begin position="295"/>
        <end position="307"/>
    </location>
</feature>